<gene>
    <name evidence="2" type="ORF">ACFO3U_04040</name>
</gene>
<name>A0ABV9P5E2_9FLAO</name>
<evidence type="ECO:0000313" key="3">
    <source>
        <dbReference type="Proteomes" id="UP001595885"/>
    </source>
</evidence>
<protein>
    <submittedName>
        <fullName evidence="2">Type IX secretion system membrane protein PorP/SprF</fullName>
    </submittedName>
</protein>
<organism evidence="2 3">
    <name type="scientific">Flavobacterium ponti</name>
    <dbReference type="NCBI Taxonomy" id="665133"/>
    <lineage>
        <taxon>Bacteria</taxon>
        <taxon>Pseudomonadati</taxon>
        <taxon>Bacteroidota</taxon>
        <taxon>Flavobacteriia</taxon>
        <taxon>Flavobacteriales</taxon>
        <taxon>Flavobacteriaceae</taxon>
        <taxon>Flavobacterium</taxon>
    </lineage>
</organism>
<accession>A0ABV9P5E2</accession>
<dbReference type="Pfam" id="PF11751">
    <property type="entry name" value="PorP_SprF"/>
    <property type="match status" value="1"/>
</dbReference>
<feature type="signal peptide" evidence="1">
    <location>
        <begin position="1"/>
        <end position="20"/>
    </location>
</feature>
<dbReference type="RefSeq" id="WP_379738448.1">
    <property type="nucleotide sequence ID" value="NZ_JBHSGW010000002.1"/>
</dbReference>
<dbReference type="InterPro" id="IPR019861">
    <property type="entry name" value="PorP/SprF_Bacteroidetes"/>
</dbReference>
<dbReference type="NCBIfam" id="TIGR03519">
    <property type="entry name" value="T9SS_PorP_fam"/>
    <property type="match status" value="1"/>
</dbReference>
<sequence length="334" mass="37920">MNFKRGYLLLLVFITQFSFSQEGIAVYSDYLSDNYYLLHPSMAGAADCAKIRLTARQQWFGQDEAPALQTLSFNTSVGERSGIGAIVYNDRNGYHTQTGAKLSYAHHLRFSRSTLDLNQLSFGMNAGLTQSNLDETSFYLSNPSYDPIVNGGIVQKDSYFNVDLGASYFYLDFYTHFTVKNVIASKRELYTDIETDNLRKYLWSVGYVFNVGDNGLLLEPSTMFQYVDQTKEKTIDLNLKLYKNLDFGRVWGGLSYRRSFDGASYVDGASIGEQKLQYITPILGINYKKFMFAYTYSHLTGDVKFDKGGFHQITLGLDLFCKNTRFDCNCPAVN</sequence>
<evidence type="ECO:0000313" key="2">
    <source>
        <dbReference type="EMBL" id="MFC4739154.1"/>
    </source>
</evidence>
<comment type="caution">
    <text evidence="2">The sequence shown here is derived from an EMBL/GenBank/DDBJ whole genome shotgun (WGS) entry which is preliminary data.</text>
</comment>
<feature type="chain" id="PRO_5047264451" evidence="1">
    <location>
        <begin position="21"/>
        <end position="334"/>
    </location>
</feature>
<dbReference type="Proteomes" id="UP001595885">
    <property type="component" value="Unassembled WGS sequence"/>
</dbReference>
<dbReference type="EMBL" id="JBHSGW010000002">
    <property type="protein sequence ID" value="MFC4739154.1"/>
    <property type="molecule type" value="Genomic_DNA"/>
</dbReference>
<reference evidence="3" key="1">
    <citation type="journal article" date="2019" name="Int. J. Syst. Evol. Microbiol.">
        <title>The Global Catalogue of Microorganisms (GCM) 10K type strain sequencing project: providing services to taxonomists for standard genome sequencing and annotation.</title>
        <authorList>
            <consortium name="The Broad Institute Genomics Platform"/>
            <consortium name="The Broad Institute Genome Sequencing Center for Infectious Disease"/>
            <person name="Wu L."/>
            <person name="Ma J."/>
        </authorList>
    </citation>
    <scope>NUCLEOTIDE SEQUENCE [LARGE SCALE GENOMIC DNA]</scope>
    <source>
        <strain evidence="3">CCUG 50349</strain>
    </source>
</reference>
<proteinExistence type="predicted"/>
<keyword evidence="1" id="KW-0732">Signal</keyword>
<keyword evidence="3" id="KW-1185">Reference proteome</keyword>
<evidence type="ECO:0000256" key="1">
    <source>
        <dbReference type="SAM" id="SignalP"/>
    </source>
</evidence>